<keyword evidence="3" id="KW-1185">Reference proteome</keyword>
<evidence type="ECO:0000313" key="3">
    <source>
        <dbReference type="Proteomes" id="UP001247754"/>
    </source>
</evidence>
<dbReference type="InterPro" id="IPR041657">
    <property type="entry name" value="HTH_17"/>
</dbReference>
<proteinExistence type="predicted"/>
<name>A0ABU1F4P7_9RHOB</name>
<gene>
    <name evidence="2" type="ORF">RGD00_04470</name>
</gene>
<comment type="caution">
    <text evidence="2">The sequence shown here is derived from an EMBL/GenBank/DDBJ whole genome shotgun (WGS) entry which is preliminary data.</text>
</comment>
<sequence>MENKLISANAVRDLCGGVSDMTLWRWLNDPDLAFPKPVYIGKRRYFREAEISAWIEAQADASRGAVA</sequence>
<feature type="domain" description="Helix-turn-helix" evidence="1">
    <location>
        <begin position="17"/>
        <end position="58"/>
    </location>
</feature>
<dbReference type="Proteomes" id="UP001247754">
    <property type="component" value="Unassembled WGS sequence"/>
</dbReference>
<evidence type="ECO:0000259" key="1">
    <source>
        <dbReference type="Pfam" id="PF12728"/>
    </source>
</evidence>
<dbReference type="Pfam" id="PF12728">
    <property type="entry name" value="HTH_17"/>
    <property type="match status" value="1"/>
</dbReference>
<evidence type="ECO:0000313" key="2">
    <source>
        <dbReference type="EMBL" id="MDR5651843.1"/>
    </source>
</evidence>
<accession>A0ABU1F4P7</accession>
<dbReference type="EMBL" id="JAVKPH010000003">
    <property type="protein sequence ID" value="MDR5651843.1"/>
    <property type="molecule type" value="Genomic_DNA"/>
</dbReference>
<dbReference type="RefSeq" id="WP_310456090.1">
    <property type="nucleotide sequence ID" value="NZ_JAVKPH010000003.1"/>
</dbReference>
<protein>
    <submittedName>
        <fullName evidence="2">Helix-turn-helix domain-containing protein</fullName>
    </submittedName>
</protein>
<organism evidence="2 3">
    <name type="scientific">Ruixingdingia sedimenti</name>
    <dbReference type="NCBI Taxonomy" id="3073604"/>
    <lineage>
        <taxon>Bacteria</taxon>
        <taxon>Pseudomonadati</taxon>
        <taxon>Pseudomonadota</taxon>
        <taxon>Alphaproteobacteria</taxon>
        <taxon>Rhodobacterales</taxon>
        <taxon>Paracoccaceae</taxon>
        <taxon>Ruixingdingia</taxon>
    </lineage>
</organism>
<reference evidence="2 3" key="1">
    <citation type="submission" date="2023-09" db="EMBL/GenBank/DDBJ databases">
        <title>Xinfangfangia sedmenti sp. nov., isolated the sedment.</title>
        <authorList>
            <person name="Xu L."/>
        </authorList>
    </citation>
    <scope>NUCLEOTIDE SEQUENCE [LARGE SCALE GENOMIC DNA]</scope>
    <source>
        <strain evidence="2 3">LG-4</strain>
    </source>
</reference>